<dbReference type="Proteomes" id="UP000267821">
    <property type="component" value="Unassembled WGS sequence"/>
</dbReference>
<gene>
    <name evidence="1" type="ORF">L211DRAFT_372755</name>
</gene>
<accession>A0A3N4LZD7</accession>
<reference evidence="1 2" key="1">
    <citation type="journal article" date="2018" name="Nat. Ecol. Evol.">
        <title>Pezizomycetes genomes reveal the molecular basis of ectomycorrhizal truffle lifestyle.</title>
        <authorList>
            <person name="Murat C."/>
            <person name="Payen T."/>
            <person name="Noel B."/>
            <person name="Kuo A."/>
            <person name="Morin E."/>
            <person name="Chen J."/>
            <person name="Kohler A."/>
            <person name="Krizsan K."/>
            <person name="Balestrini R."/>
            <person name="Da Silva C."/>
            <person name="Montanini B."/>
            <person name="Hainaut M."/>
            <person name="Levati E."/>
            <person name="Barry K.W."/>
            <person name="Belfiori B."/>
            <person name="Cichocki N."/>
            <person name="Clum A."/>
            <person name="Dockter R.B."/>
            <person name="Fauchery L."/>
            <person name="Guy J."/>
            <person name="Iotti M."/>
            <person name="Le Tacon F."/>
            <person name="Lindquist E.A."/>
            <person name="Lipzen A."/>
            <person name="Malagnac F."/>
            <person name="Mello A."/>
            <person name="Molinier V."/>
            <person name="Miyauchi S."/>
            <person name="Poulain J."/>
            <person name="Riccioni C."/>
            <person name="Rubini A."/>
            <person name="Sitrit Y."/>
            <person name="Splivallo R."/>
            <person name="Traeger S."/>
            <person name="Wang M."/>
            <person name="Zifcakova L."/>
            <person name="Wipf D."/>
            <person name="Zambonelli A."/>
            <person name="Paolocci F."/>
            <person name="Nowrousian M."/>
            <person name="Ottonello S."/>
            <person name="Baldrian P."/>
            <person name="Spatafora J.W."/>
            <person name="Henrissat B."/>
            <person name="Nagy L.G."/>
            <person name="Aury J.M."/>
            <person name="Wincker P."/>
            <person name="Grigoriev I.V."/>
            <person name="Bonfante P."/>
            <person name="Martin F.M."/>
        </authorList>
    </citation>
    <scope>NUCLEOTIDE SEQUENCE [LARGE SCALE GENOMIC DNA]</scope>
    <source>
        <strain evidence="1 2">ATCC MYA-4762</strain>
    </source>
</reference>
<evidence type="ECO:0000313" key="1">
    <source>
        <dbReference type="EMBL" id="RPB28286.1"/>
    </source>
</evidence>
<sequence length="116" mass="12825">MQLIEKAPLIKPSILLSCVIIQTSDLLHLPPNVSPSTSVYPAIYVLLSISHIKNTLSNLLSISSQASITETPHSISPCEGNCERKKQRYWQDGRSAFPLSSLLDTCSASPPQYEEW</sequence>
<dbReference type="InParanoid" id="A0A3N4LZD7"/>
<evidence type="ECO:0000313" key="2">
    <source>
        <dbReference type="Proteomes" id="UP000267821"/>
    </source>
</evidence>
<name>A0A3N4LZD7_9PEZI</name>
<dbReference type="EMBL" id="ML121529">
    <property type="protein sequence ID" value="RPB28286.1"/>
    <property type="molecule type" value="Genomic_DNA"/>
</dbReference>
<protein>
    <submittedName>
        <fullName evidence="1">Uncharacterized protein</fullName>
    </submittedName>
</protein>
<dbReference type="AlphaFoldDB" id="A0A3N4LZD7"/>
<organism evidence="1 2">
    <name type="scientific">Terfezia boudieri ATCC MYA-4762</name>
    <dbReference type="NCBI Taxonomy" id="1051890"/>
    <lineage>
        <taxon>Eukaryota</taxon>
        <taxon>Fungi</taxon>
        <taxon>Dikarya</taxon>
        <taxon>Ascomycota</taxon>
        <taxon>Pezizomycotina</taxon>
        <taxon>Pezizomycetes</taxon>
        <taxon>Pezizales</taxon>
        <taxon>Pezizaceae</taxon>
        <taxon>Terfezia</taxon>
    </lineage>
</organism>
<proteinExistence type="predicted"/>
<keyword evidence="2" id="KW-1185">Reference proteome</keyword>